<dbReference type="AlphaFoldDB" id="A0AAV9YYD7"/>
<accession>A0AAV9YYD7</accession>
<comment type="caution">
    <text evidence="2">The sequence shown here is derived from an EMBL/GenBank/DDBJ whole genome shotgun (WGS) entry which is preliminary data.</text>
</comment>
<dbReference type="EMBL" id="JAWWNJ010000301">
    <property type="protein sequence ID" value="KAK6964763.1"/>
    <property type="molecule type" value="Genomic_DNA"/>
</dbReference>
<organism evidence="2 3">
    <name type="scientific">Favolaschia claudopus</name>
    <dbReference type="NCBI Taxonomy" id="2862362"/>
    <lineage>
        <taxon>Eukaryota</taxon>
        <taxon>Fungi</taxon>
        <taxon>Dikarya</taxon>
        <taxon>Basidiomycota</taxon>
        <taxon>Agaricomycotina</taxon>
        <taxon>Agaricomycetes</taxon>
        <taxon>Agaricomycetidae</taxon>
        <taxon>Agaricales</taxon>
        <taxon>Marasmiineae</taxon>
        <taxon>Mycenaceae</taxon>
        <taxon>Favolaschia</taxon>
    </lineage>
</organism>
<evidence type="ECO:0000256" key="1">
    <source>
        <dbReference type="SAM" id="MobiDB-lite"/>
    </source>
</evidence>
<sequence>MSAIPFPDEELKAPKWAPSKGQDPNKDRVDWVLFKERVPGCDLSSSLWRRFGPARVLEQGDTGLGNTSALRSFDELAHRNLQNTTSSGEDLTLPSANSGMHAQPTPELPPSVNVDTLTSPENGRALAAMVSLAESLQLDQKEKLDLANNIIKSHLKFRQITRTWIIDQAIATQELAQRTASPLSDSTRPKNSLGDEILSERAKSDLGRSHKLSIKYSPIFAWLRADGDKRRQRIHPRRRIDGSKGHVTAVILTFTRSLLRTNHFLGSSMDTRAPLHTLAPFDGANTESLLRQSVLNLCASFYAEVANHPTLSSDSREVIIEIRQALDVCKEGKQPPYFCDAQRERIGDCCQNLPQASSIGAKPGSGSLIWTRATEDGELHVVAADLPLPSRRPKRSVKKTTRYTGPQWEEH</sequence>
<feature type="compositionally biased region" description="Polar residues" evidence="1">
    <location>
        <begin position="84"/>
        <end position="100"/>
    </location>
</feature>
<proteinExistence type="predicted"/>
<feature type="compositionally biased region" description="Basic residues" evidence="1">
    <location>
        <begin position="391"/>
        <end position="401"/>
    </location>
</feature>
<feature type="region of interest" description="Disordered" evidence="1">
    <location>
        <begin position="391"/>
        <end position="411"/>
    </location>
</feature>
<reference evidence="2 3" key="1">
    <citation type="journal article" date="2024" name="J Genomics">
        <title>Draft genome sequencing and assembly of Favolaschia claudopus CIRM-BRFM 2984 isolated from oak limbs.</title>
        <authorList>
            <person name="Navarro D."/>
            <person name="Drula E."/>
            <person name="Chaduli D."/>
            <person name="Cazenave R."/>
            <person name="Ahrendt S."/>
            <person name="Wang J."/>
            <person name="Lipzen A."/>
            <person name="Daum C."/>
            <person name="Barry K."/>
            <person name="Grigoriev I.V."/>
            <person name="Favel A."/>
            <person name="Rosso M.N."/>
            <person name="Martin F."/>
        </authorList>
    </citation>
    <scope>NUCLEOTIDE SEQUENCE [LARGE SCALE GENOMIC DNA]</scope>
    <source>
        <strain evidence="2 3">CIRM-BRFM 2984</strain>
    </source>
</reference>
<keyword evidence="3" id="KW-1185">Reference proteome</keyword>
<dbReference type="Proteomes" id="UP001362999">
    <property type="component" value="Unassembled WGS sequence"/>
</dbReference>
<evidence type="ECO:0000313" key="3">
    <source>
        <dbReference type="Proteomes" id="UP001362999"/>
    </source>
</evidence>
<gene>
    <name evidence="2" type="ORF">R3P38DRAFT_2816749</name>
</gene>
<feature type="region of interest" description="Disordered" evidence="1">
    <location>
        <begin position="1"/>
        <end position="26"/>
    </location>
</feature>
<protein>
    <submittedName>
        <fullName evidence="2">Uncharacterized protein</fullName>
    </submittedName>
</protein>
<evidence type="ECO:0000313" key="2">
    <source>
        <dbReference type="EMBL" id="KAK6964763.1"/>
    </source>
</evidence>
<feature type="region of interest" description="Disordered" evidence="1">
    <location>
        <begin position="84"/>
        <end position="108"/>
    </location>
</feature>
<name>A0AAV9YYD7_9AGAR</name>